<evidence type="ECO:0000256" key="1">
    <source>
        <dbReference type="ARBA" id="ARBA00004651"/>
    </source>
</evidence>
<evidence type="ECO:0000259" key="8">
    <source>
        <dbReference type="PROSITE" id="PS50928"/>
    </source>
</evidence>
<dbReference type="GO" id="GO:0055085">
    <property type="term" value="P:transmembrane transport"/>
    <property type="evidence" value="ECO:0007669"/>
    <property type="project" value="InterPro"/>
</dbReference>
<keyword evidence="3" id="KW-1003">Cell membrane</keyword>
<keyword evidence="5 7" id="KW-1133">Transmembrane helix</keyword>
<dbReference type="PROSITE" id="PS50928">
    <property type="entry name" value="ABC_TM1"/>
    <property type="match status" value="1"/>
</dbReference>
<dbReference type="STRING" id="1707952.A6A03_15480"/>
<evidence type="ECO:0000256" key="7">
    <source>
        <dbReference type="RuleBase" id="RU363032"/>
    </source>
</evidence>
<feature type="domain" description="ABC transmembrane type-1" evidence="8">
    <location>
        <begin position="85"/>
        <end position="302"/>
    </location>
</feature>
<dbReference type="EMBL" id="LWQS01000058">
    <property type="protein sequence ID" value="OAN45206.1"/>
    <property type="molecule type" value="Genomic_DNA"/>
</dbReference>
<organism evidence="9 10">
    <name type="scientific">Chloroflexus islandicus</name>
    <dbReference type="NCBI Taxonomy" id="1707952"/>
    <lineage>
        <taxon>Bacteria</taxon>
        <taxon>Bacillati</taxon>
        <taxon>Chloroflexota</taxon>
        <taxon>Chloroflexia</taxon>
        <taxon>Chloroflexales</taxon>
        <taxon>Chloroflexineae</taxon>
        <taxon>Chloroflexaceae</taxon>
        <taxon>Chloroflexus</taxon>
    </lineage>
</organism>
<comment type="similarity">
    <text evidence="7">Belongs to the binding-protein-dependent transport system permease family.</text>
</comment>
<evidence type="ECO:0000256" key="5">
    <source>
        <dbReference type="ARBA" id="ARBA00022989"/>
    </source>
</evidence>
<feature type="transmembrane region" description="Helical" evidence="7">
    <location>
        <begin position="170"/>
        <end position="195"/>
    </location>
</feature>
<evidence type="ECO:0000256" key="6">
    <source>
        <dbReference type="ARBA" id="ARBA00023136"/>
    </source>
</evidence>
<dbReference type="CDD" id="cd06261">
    <property type="entry name" value="TM_PBP2"/>
    <property type="match status" value="1"/>
</dbReference>
<comment type="subcellular location">
    <subcellularLocation>
        <location evidence="1 7">Cell membrane</location>
        <topology evidence="1 7">Multi-pass membrane protein</topology>
    </subcellularLocation>
</comment>
<dbReference type="PANTHER" id="PTHR30193">
    <property type="entry name" value="ABC TRANSPORTER PERMEASE PROTEIN"/>
    <property type="match status" value="1"/>
</dbReference>
<evidence type="ECO:0000256" key="4">
    <source>
        <dbReference type="ARBA" id="ARBA00022692"/>
    </source>
</evidence>
<reference evidence="9 10" key="1">
    <citation type="submission" date="2016-04" db="EMBL/GenBank/DDBJ databases">
        <title>Chloroflexus islandicus sp. nov., a thermophilic filamentous anoxygenic phototrophic bacterium from geyser Strokkur (Iceland).</title>
        <authorList>
            <person name="Gaisin V.A."/>
            <person name="Kalashnikov A.M."/>
            <person name="Sukhacheva M.V."/>
            <person name="Grouzdev D.S."/>
            <person name="Ivanov T.M."/>
            <person name="Kuznetsov B."/>
            <person name="Gorlenko V.M."/>
        </authorList>
    </citation>
    <scope>NUCLEOTIDE SEQUENCE [LARGE SCALE GENOMIC DNA]</scope>
    <source>
        <strain evidence="10">isl-2</strain>
    </source>
</reference>
<dbReference type="OrthoDB" id="9809173at2"/>
<feature type="transmembrane region" description="Helical" evidence="7">
    <location>
        <begin position="281"/>
        <end position="301"/>
    </location>
</feature>
<sequence length="313" mass="35153">MANQAPAALPAPTARRLSGRRVRQWIDAFGMLLPTILGVLIFFLVPLAISFYLSFTDARLFGDPNLVGLNNYQRALSDPTFYRAMWNTAAFSLVTLIVSTVPALLLAVILNERIAGRTFFRAVFFIPVVASVVGVTLLWRYLLNVDFGFVNYAIRLLGFEPIPWLTRPEWGLASVILVFSWKTIGYNMVIFLAGLQGVPPQLYEAASLDGASRWQQFLYITVPMLSPTTFFVLVTTLINCLQVFDVPIALGLTRSNTVGPADSMLTIVPLLWREAFIGGRMGYASALAWLLFVIILLLTFIQFRMSRRWVHYE</sequence>
<dbReference type="SUPFAM" id="SSF161098">
    <property type="entry name" value="MetI-like"/>
    <property type="match status" value="1"/>
</dbReference>
<dbReference type="InterPro" id="IPR035906">
    <property type="entry name" value="MetI-like_sf"/>
</dbReference>
<feature type="transmembrane region" description="Helical" evidence="7">
    <location>
        <begin position="122"/>
        <end position="142"/>
    </location>
</feature>
<dbReference type="InterPro" id="IPR000515">
    <property type="entry name" value="MetI-like"/>
</dbReference>
<gene>
    <name evidence="9" type="ORF">A6A03_15480</name>
</gene>
<dbReference type="RefSeq" id="WP_066788059.1">
    <property type="nucleotide sequence ID" value="NZ_LWQS01000058.1"/>
</dbReference>
<dbReference type="InterPro" id="IPR051393">
    <property type="entry name" value="ABC_transporter_permease"/>
</dbReference>
<dbReference type="Proteomes" id="UP000078287">
    <property type="component" value="Unassembled WGS sequence"/>
</dbReference>
<name>A0A178M9J8_9CHLR</name>
<proteinExistence type="inferred from homology"/>
<feature type="transmembrane region" description="Helical" evidence="7">
    <location>
        <begin position="89"/>
        <end position="110"/>
    </location>
</feature>
<keyword evidence="10" id="KW-1185">Reference proteome</keyword>
<keyword evidence="4 7" id="KW-0812">Transmembrane</keyword>
<dbReference type="GO" id="GO:0005886">
    <property type="term" value="C:plasma membrane"/>
    <property type="evidence" value="ECO:0007669"/>
    <property type="project" value="UniProtKB-SubCell"/>
</dbReference>
<dbReference type="AlphaFoldDB" id="A0A178M9J8"/>
<dbReference type="PANTHER" id="PTHR30193:SF41">
    <property type="entry name" value="DIACETYLCHITOBIOSE UPTAKE SYSTEM PERMEASE PROTEIN NGCF"/>
    <property type="match status" value="1"/>
</dbReference>
<accession>A0A178M9J8</accession>
<feature type="transmembrane region" description="Helical" evidence="7">
    <location>
        <begin position="216"/>
        <end position="238"/>
    </location>
</feature>
<protein>
    <submittedName>
        <fullName evidence="9">ABC transporter permease</fullName>
    </submittedName>
</protein>
<keyword evidence="6 7" id="KW-0472">Membrane</keyword>
<dbReference type="Pfam" id="PF00528">
    <property type="entry name" value="BPD_transp_1"/>
    <property type="match status" value="1"/>
</dbReference>
<feature type="transmembrane region" description="Helical" evidence="7">
    <location>
        <begin position="25"/>
        <end position="53"/>
    </location>
</feature>
<evidence type="ECO:0000313" key="9">
    <source>
        <dbReference type="EMBL" id="OAN45206.1"/>
    </source>
</evidence>
<keyword evidence="2 7" id="KW-0813">Transport</keyword>
<evidence type="ECO:0000313" key="10">
    <source>
        <dbReference type="Proteomes" id="UP000078287"/>
    </source>
</evidence>
<dbReference type="Gene3D" id="1.10.3720.10">
    <property type="entry name" value="MetI-like"/>
    <property type="match status" value="1"/>
</dbReference>
<comment type="caution">
    <text evidence="9">The sequence shown here is derived from an EMBL/GenBank/DDBJ whole genome shotgun (WGS) entry which is preliminary data.</text>
</comment>
<evidence type="ECO:0000256" key="2">
    <source>
        <dbReference type="ARBA" id="ARBA00022448"/>
    </source>
</evidence>
<evidence type="ECO:0000256" key="3">
    <source>
        <dbReference type="ARBA" id="ARBA00022475"/>
    </source>
</evidence>